<reference evidence="2" key="2">
    <citation type="submission" date="2022-10" db="EMBL/GenBank/DDBJ databases">
        <authorList>
            <consortium name="ENA_rothamsted_submissions"/>
            <consortium name="culmorum"/>
            <person name="King R."/>
        </authorList>
    </citation>
    <scope>NUCLEOTIDE SEQUENCE</scope>
</reference>
<accession>A0A9N9RAZ2</accession>
<feature type="region of interest" description="Disordered" evidence="1">
    <location>
        <begin position="122"/>
        <end position="144"/>
    </location>
</feature>
<evidence type="ECO:0000313" key="3">
    <source>
        <dbReference type="Proteomes" id="UP001153714"/>
    </source>
</evidence>
<proteinExistence type="predicted"/>
<protein>
    <submittedName>
        <fullName evidence="2">Uncharacterized protein</fullName>
    </submittedName>
</protein>
<sequence>MNGTNLPNMIDQQNLAVDDNFNDKRKKLLDFTEIKETNNEYNNNGIDKSDLKRKIDKNGCIPYITTELNINIEKDSNKTIRLELRHVANDDALAEFKDGNDEGDSVVHNGEIETFHLKESGNVRVNGDEDGNDAVSQNGDYGNESQENEVSMFLIRTFYF</sequence>
<dbReference type="OrthoDB" id="7467488at2759"/>
<reference evidence="2" key="1">
    <citation type="submission" date="2021-12" db="EMBL/GenBank/DDBJ databases">
        <authorList>
            <person name="King R."/>
        </authorList>
    </citation>
    <scope>NUCLEOTIDE SEQUENCE</scope>
</reference>
<feature type="compositionally biased region" description="Polar residues" evidence="1">
    <location>
        <begin position="134"/>
        <end position="144"/>
    </location>
</feature>
<evidence type="ECO:0000313" key="2">
    <source>
        <dbReference type="EMBL" id="CAG9792740.1"/>
    </source>
</evidence>
<dbReference type="EMBL" id="OU893336">
    <property type="protein sequence ID" value="CAG9792740.1"/>
    <property type="molecule type" value="Genomic_DNA"/>
</dbReference>
<dbReference type="AlphaFoldDB" id="A0A9N9RAZ2"/>
<name>A0A9N9RAZ2_9NEOP</name>
<organism evidence="2 3">
    <name type="scientific">Diatraea saccharalis</name>
    <name type="common">sugarcane borer</name>
    <dbReference type="NCBI Taxonomy" id="40085"/>
    <lineage>
        <taxon>Eukaryota</taxon>
        <taxon>Metazoa</taxon>
        <taxon>Ecdysozoa</taxon>
        <taxon>Arthropoda</taxon>
        <taxon>Hexapoda</taxon>
        <taxon>Insecta</taxon>
        <taxon>Pterygota</taxon>
        <taxon>Neoptera</taxon>
        <taxon>Endopterygota</taxon>
        <taxon>Lepidoptera</taxon>
        <taxon>Glossata</taxon>
        <taxon>Ditrysia</taxon>
        <taxon>Pyraloidea</taxon>
        <taxon>Crambidae</taxon>
        <taxon>Crambinae</taxon>
        <taxon>Diatraea</taxon>
    </lineage>
</organism>
<evidence type="ECO:0000256" key="1">
    <source>
        <dbReference type="SAM" id="MobiDB-lite"/>
    </source>
</evidence>
<dbReference type="Proteomes" id="UP001153714">
    <property type="component" value="Chromosome 5"/>
</dbReference>
<gene>
    <name evidence="2" type="ORF">DIATSA_LOCUS10250</name>
</gene>
<keyword evidence="3" id="KW-1185">Reference proteome</keyword>